<dbReference type="PANTHER" id="PTHR21228">
    <property type="entry name" value="FAST LEU-RICH DOMAIN-CONTAINING"/>
    <property type="match status" value="1"/>
</dbReference>
<dbReference type="GO" id="GO:0000963">
    <property type="term" value="P:mitochondrial RNA processing"/>
    <property type="evidence" value="ECO:0007669"/>
    <property type="project" value="TreeGrafter"/>
</dbReference>
<protein>
    <recommendedName>
        <fullName evidence="1">RAP domain-containing protein</fullName>
    </recommendedName>
</protein>
<feature type="domain" description="RAP" evidence="1">
    <location>
        <begin position="856"/>
        <end position="914"/>
    </location>
</feature>
<dbReference type="GO" id="GO:0035770">
    <property type="term" value="C:ribonucleoprotein granule"/>
    <property type="evidence" value="ECO:0007669"/>
    <property type="project" value="TreeGrafter"/>
</dbReference>
<dbReference type="AlphaFoldDB" id="A0AAD8PEM7"/>
<evidence type="ECO:0000313" key="2">
    <source>
        <dbReference type="EMBL" id="KAK1443914.1"/>
    </source>
</evidence>
<accession>A0AAD8PEM7</accession>
<dbReference type="Pfam" id="PF08373">
    <property type="entry name" value="RAP"/>
    <property type="match status" value="1"/>
</dbReference>
<organism evidence="2 3">
    <name type="scientific">Babesia gibsoni</name>
    <dbReference type="NCBI Taxonomy" id="33632"/>
    <lineage>
        <taxon>Eukaryota</taxon>
        <taxon>Sar</taxon>
        <taxon>Alveolata</taxon>
        <taxon>Apicomplexa</taxon>
        <taxon>Aconoidasida</taxon>
        <taxon>Piroplasmida</taxon>
        <taxon>Babesiidae</taxon>
        <taxon>Babesia</taxon>
    </lineage>
</organism>
<dbReference type="Gene3D" id="3.40.960.10">
    <property type="entry name" value="VSR Endonuclease"/>
    <property type="match status" value="1"/>
</dbReference>
<dbReference type="EMBL" id="JAVEPI010000002">
    <property type="protein sequence ID" value="KAK1443914.1"/>
    <property type="molecule type" value="Genomic_DNA"/>
</dbReference>
<proteinExistence type="predicted"/>
<dbReference type="PROSITE" id="PS51286">
    <property type="entry name" value="RAP"/>
    <property type="match status" value="1"/>
</dbReference>
<dbReference type="PANTHER" id="PTHR21228:SF40">
    <property type="entry name" value="LD45607P"/>
    <property type="match status" value="1"/>
</dbReference>
<dbReference type="InterPro" id="IPR013584">
    <property type="entry name" value="RAP"/>
</dbReference>
<name>A0AAD8PEM7_BABGI</name>
<keyword evidence="3" id="KW-1185">Reference proteome</keyword>
<dbReference type="Proteomes" id="UP001230268">
    <property type="component" value="Unassembled WGS sequence"/>
</dbReference>
<dbReference type="GO" id="GO:0005759">
    <property type="term" value="C:mitochondrial matrix"/>
    <property type="evidence" value="ECO:0007669"/>
    <property type="project" value="TreeGrafter"/>
</dbReference>
<dbReference type="GO" id="GO:0003723">
    <property type="term" value="F:RNA binding"/>
    <property type="evidence" value="ECO:0007669"/>
    <property type="project" value="TreeGrafter"/>
</dbReference>
<reference evidence="2" key="1">
    <citation type="submission" date="2023-08" db="EMBL/GenBank/DDBJ databases">
        <title>Draft sequence of the Babesia gibsoni genome.</title>
        <authorList>
            <person name="Yamagishi J.Y."/>
            <person name="Xuan X.X."/>
        </authorList>
    </citation>
    <scope>NUCLEOTIDE SEQUENCE</scope>
    <source>
        <strain evidence="2">Azabu</strain>
    </source>
</reference>
<gene>
    <name evidence="2" type="ORF">BgAZ_207900</name>
</gene>
<dbReference type="SMART" id="SM00952">
    <property type="entry name" value="RAP"/>
    <property type="match status" value="1"/>
</dbReference>
<comment type="caution">
    <text evidence="2">The sequence shown here is derived from an EMBL/GenBank/DDBJ whole genome shotgun (WGS) entry which is preliminary data.</text>
</comment>
<dbReference type="GO" id="GO:0044528">
    <property type="term" value="P:regulation of mitochondrial mRNA stability"/>
    <property type="evidence" value="ECO:0007669"/>
    <property type="project" value="TreeGrafter"/>
</dbReference>
<sequence length="1017" mass="116589">MYRLLGVCGFRASPLRAISRRNYAFRIIRVPKTDVEATKYSNIHPELLPLDQLKNTNRKKLMAIYEALKAENVREQLDADYIDRLVHQTVELNYCLLPEDYTLVLQTIRKIKELPHGCISSINEGIRRITPNFNKKQIAIILRAYVALSSRSISTITELIKTFNKNIEDAELWQLRDVSSALASLRVQPAGDIDTFYNSTVALLQKHLKTLHADDIGVFLNAFSRQKVKHDEILHFVDLHANRIISEASYRNLALIANAFAKAEKHSTELIKAITGRMYVELEEFTPRNNEHGSIAVVDETTEASQPTKVPLNVIDVAITFNSLTKMDAYPDRLLNAYIPWLKHHINSETPTLSLVLLAHAYAQVGIQNEELFTKVAHFVIRRINNMNCQQLGVIALSFAKSGHKIPILFLRIADEVIYRGTVALKYERYEFDLQSLEHLLQAFSRINFKDQRFYAVMTTLLKRRLKISTEDELHGETIASMLTSMSRNNVNDFIPLITDAIVKRQGSTAYSTQALCRVVSAFSRMNIKHSKIIEYMLKQTKDRVNEFQIPLLINTLKALAKLKCYDLHLIKESLKRFSLYLAHLTTQDIANLLSALNDFGFRNVSFLQKIIMCIKHRMTEFKPSQLHLVFTRLATLRTSDADLYKELTKRLLDKKEHFNEVQLADICVGYIYVLVHFDYLQRVLKSQRSSETGCTKTQVDHQLADEHVGDIMNVDPTKGVFIDRSAEGVFPSGTPYSSMENLFPYGFNDSILDTMLSQLGTKLDVATIFKVQTVQYYLQYVRCDIYGSLSKKAMEVLHQCSAVKFSLAEYMLTSSSVHRELSHMLNLMGVCHMNEVQFGPYLIDIVPETGSNLKVAIEYDGPTHFYAETIMRTAKSILKHEILENAGWQVLHVAYQEWAQLVSPKQKLVYLNNLRQQYERELRIPTIPQVEPIQKRCFSSALNRKRRYLERINDEILKQHLEMPPEDGEDCNLVVEAESVSSTDKIEEEVCSKLMEGNKSILDLDNQGEEDPCLTK</sequence>
<evidence type="ECO:0000259" key="1">
    <source>
        <dbReference type="PROSITE" id="PS51286"/>
    </source>
</evidence>
<dbReference type="InterPro" id="IPR050870">
    <property type="entry name" value="FAST_kinase"/>
</dbReference>
<evidence type="ECO:0000313" key="3">
    <source>
        <dbReference type="Proteomes" id="UP001230268"/>
    </source>
</evidence>